<comment type="caution">
    <text evidence="8">The sequence shown here is derived from an EMBL/GenBank/DDBJ whole genome shotgun (WGS) entry which is preliminary data.</text>
</comment>
<gene>
    <name evidence="8" type="ORF">HNP76_002025</name>
</gene>
<evidence type="ECO:0000313" key="8">
    <source>
        <dbReference type="EMBL" id="MBB5226644.1"/>
    </source>
</evidence>
<dbReference type="AlphaFoldDB" id="A0A7W8GA19"/>
<dbReference type="InterPro" id="IPR052031">
    <property type="entry name" value="Membrane_Transporter-Flippase"/>
</dbReference>
<dbReference type="Proteomes" id="UP000518887">
    <property type="component" value="Unassembled WGS sequence"/>
</dbReference>
<dbReference type="Pfam" id="PF01554">
    <property type="entry name" value="MatE"/>
    <property type="match status" value="2"/>
</dbReference>
<dbReference type="NCBIfam" id="TIGR00797">
    <property type="entry name" value="matE"/>
    <property type="match status" value="1"/>
</dbReference>
<dbReference type="CDD" id="cd13138">
    <property type="entry name" value="MATE_yoeA_like"/>
    <property type="match status" value="1"/>
</dbReference>
<organism evidence="8 9">
    <name type="scientific">Treponema ruminis</name>
    <dbReference type="NCBI Taxonomy" id="744515"/>
    <lineage>
        <taxon>Bacteria</taxon>
        <taxon>Pseudomonadati</taxon>
        <taxon>Spirochaetota</taxon>
        <taxon>Spirochaetia</taxon>
        <taxon>Spirochaetales</taxon>
        <taxon>Treponemataceae</taxon>
        <taxon>Treponema</taxon>
    </lineage>
</organism>
<feature type="transmembrane region" description="Helical" evidence="7">
    <location>
        <begin position="135"/>
        <end position="155"/>
    </location>
</feature>
<dbReference type="PANTHER" id="PTHR43549:SF3">
    <property type="entry name" value="MULTIDRUG RESISTANCE PROTEIN YPNP-RELATED"/>
    <property type="match status" value="1"/>
</dbReference>
<evidence type="ECO:0000256" key="4">
    <source>
        <dbReference type="ARBA" id="ARBA00022692"/>
    </source>
</evidence>
<dbReference type="InterPro" id="IPR048279">
    <property type="entry name" value="MdtK-like"/>
</dbReference>
<dbReference type="GO" id="GO:0005886">
    <property type="term" value="C:plasma membrane"/>
    <property type="evidence" value="ECO:0007669"/>
    <property type="project" value="UniProtKB-SubCell"/>
</dbReference>
<name>A0A7W8GA19_9SPIR</name>
<feature type="transmembrane region" description="Helical" evidence="7">
    <location>
        <begin position="167"/>
        <end position="188"/>
    </location>
</feature>
<evidence type="ECO:0000256" key="1">
    <source>
        <dbReference type="ARBA" id="ARBA00004651"/>
    </source>
</evidence>
<dbReference type="PIRSF" id="PIRSF006603">
    <property type="entry name" value="DinF"/>
    <property type="match status" value="1"/>
</dbReference>
<feature type="transmembrane region" description="Helical" evidence="7">
    <location>
        <begin position="21"/>
        <end position="42"/>
    </location>
</feature>
<feature type="transmembrane region" description="Helical" evidence="7">
    <location>
        <begin position="314"/>
        <end position="337"/>
    </location>
</feature>
<evidence type="ECO:0000256" key="3">
    <source>
        <dbReference type="ARBA" id="ARBA00022475"/>
    </source>
</evidence>
<dbReference type="RefSeq" id="WP_184660105.1">
    <property type="nucleotide sequence ID" value="NZ_CP031518.1"/>
</dbReference>
<feature type="transmembrane region" description="Helical" evidence="7">
    <location>
        <begin position="349"/>
        <end position="369"/>
    </location>
</feature>
<evidence type="ECO:0000256" key="7">
    <source>
        <dbReference type="SAM" id="Phobius"/>
    </source>
</evidence>
<feature type="transmembrane region" description="Helical" evidence="7">
    <location>
        <begin position="194"/>
        <end position="217"/>
    </location>
</feature>
<evidence type="ECO:0000256" key="6">
    <source>
        <dbReference type="ARBA" id="ARBA00023136"/>
    </source>
</evidence>
<dbReference type="GO" id="GO:0015297">
    <property type="term" value="F:antiporter activity"/>
    <property type="evidence" value="ECO:0007669"/>
    <property type="project" value="InterPro"/>
</dbReference>
<dbReference type="InterPro" id="IPR002528">
    <property type="entry name" value="MATE_fam"/>
</dbReference>
<comment type="subcellular location">
    <subcellularLocation>
        <location evidence="1">Cell membrane</location>
        <topology evidence="1">Multi-pass membrane protein</topology>
    </subcellularLocation>
</comment>
<dbReference type="EMBL" id="JACHFQ010000006">
    <property type="protein sequence ID" value="MBB5226644.1"/>
    <property type="molecule type" value="Genomic_DNA"/>
</dbReference>
<keyword evidence="2" id="KW-0813">Transport</keyword>
<protein>
    <submittedName>
        <fullName evidence="8">Putative MATE family efflux protein</fullName>
    </submittedName>
</protein>
<evidence type="ECO:0000256" key="2">
    <source>
        <dbReference type="ARBA" id="ARBA00022448"/>
    </source>
</evidence>
<keyword evidence="3" id="KW-1003">Cell membrane</keyword>
<keyword evidence="6 7" id="KW-0472">Membrane</keyword>
<reference evidence="8 9" key="1">
    <citation type="submission" date="2020-08" db="EMBL/GenBank/DDBJ databases">
        <title>Genomic Encyclopedia of Type Strains, Phase IV (KMG-IV): sequencing the most valuable type-strain genomes for metagenomic binning, comparative biology and taxonomic classification.</title>
        <authorList>
            <person name="Goeker M."/>
        </authorList>
    </citation>
    <scope>NUCLEOTIDE SEQUENCE [LARGE SCALE GENOMIC DNA]</scope>
    <source>
        <strain evidence="8 9">DSM 103462</strain>
    </source>
</reference>
<accession>A0A7W8GA19</accession>
<keyword evidence="5 7" id="KW-1133">Transmembrane helix</keyword>
<keyword evidence="4 7" id="KW-0812">Transmembrane</keyword>
<dbReference type="GO" id="GO:0042910">
    <property type="term" value="F:xenobiotic transmembrane transporter activity"/>
    <property type="evidence" value="ECO:0007669"/>
    <property type="project" value="InterPro"/>
</dbReference>
<evidence type="ECO:0000256" key="5">
    <source>
        <dbReference type="ARBA" id="ARBA00022989"/>
    </source>
</evidence>
<feature type="transmembrane region" description="Helical" evidence="7">
    <location>
        <begin position="94"/>
        <end position="115"/>
    </location>
</feature>
<proteinExistence type="predicted"/>
<keyword evidence="9" id="KW-1185">Reference proteome</keyword>
<feature type="transmembrane region" description="Helical" evidence="7">
    <location>
        <begin position="62"/>
        <end position="82"/>
    </location>
</feature>
<feature type="transmembrane region" description="Helical" evidence="7">
    <location>
        <begin position="422"/>
        <end position="441"/>
    </location>
</feature>
<dbReference type="PANTHER" id="PTHR43549">
    <property type="entry name" value="MULTIDRUG RESISTANCE PROTEIN YPNP-RELATED"/>
    <property type="match status" value="1"/>
</dbReference>
<evidence type="ECO:0000313" key="9">
    <source>
        <dbReference type="Proteomes" id="UP000518887"/>
    </source>
</evidence>
<feature type="transmembrane region" description="Helical" evidence="7">
    <location>
        <begin position="381"/>
        <end position="402"/>
    </location>
</feature>
<sequence length="447" mass="48522">MKNQINMTEGAIFPKLVKFSVPLILSSILQLLFTAADIVVLGRYAGDNSLAAVGSTSSMVNLLVNFFIRASVGCSVVAANSLGAGNKEELNRSIHTTMVLSVIAGLILTVVGISLSRRILILMDSPEDVLPLSALYLKIYFSGITATIIYNFGAAMLKAKGDAKRPLYILLVAGIINVILNLIFVVFFKMDVAGVAFATVLGQTFAAFCIVWILLHEDEEFRLDLRKFRLDLPILKRIIKIGIPAGLQSMLFNFSNVMIQSAVNSFGSVMVAGTSAAQSIEEFVGISMGSLGYATLTFAGQNMGAQKFQRIKRLVVISEASVVVVGLVLGLGALAFGRTLLGIYSENPAVIDAGMLSLSVILVTCFMSGMMDTMTAAMRGIGHSVLPMVITLIGACVFRVVYLTTFFQIPRFHTYQCIFYSYPLSWGLTFAFLTVSFVLIMRKIERR</sequence>